<evidence type="ECO:0000256" key="6">
    <source>
        <dbReference type="ARBA" id="ARBA00023237"/>
    </source>
</evidence>
<keyword evidence="4 7" id="KW-0812">Transmembrane</keyword>
<dbReference type="SUPFAM" id="SSF56935">
    <property type="entry name" value="Porins"/>
    <property type="match status" value="1"/>
</dbReference>
<dbReference type="Pfam" id="PF07715">
    <property type="entry name" value="Plug"/>
    <property type="match status" value="1"/>
</dbReference>
<comment type="similarity">
    <text evidence="7">Belongs to the TonB-dependent receptor family.</text>
</comment>
<dbReference type="InterPro" id="IPR039426">
    <property type="entry name" value="TonB-dep_rcpt-like"/>
</dbReference>
<accession>A0A8J2XSX4</accession>
<keyword evidence="3 7" id="KW-1134">Transmembrane beta strand</keyword>
<dbReference type="InterPro" id="IPR036942">
    <property type="entry name" value="Beta-barrel_TonB_sf"/>
</dbReference>
<organism evidence="10 11">
    <name type="scientific">Puia dinghuensis</name>
    <dbReference type="NCBI Taxonomy" id="1792502"/>
    <lineage>
        <taxon>Bacteria</taxon>
        <taxon>Pseudomonadati</taxon>
        <taxon>Bacteroidota</taxon>
        <taxon>Chitinophagia</taxon>
        <taxon>Chitinophagales</taxon>
        <taxon>Chitinophagaceae</taxon>
        <taxon>Puia</taxon>
    </lineage>
</organism>
<feature type="domain" description="TonB-dependent receptor plug" evidence="9">
    <location>
        <begin position="148"/>
        <end position="226"/>
    </location>
</feature>
<evidence type="ECO:0000256" key="3">
    <source>
        <dbReference type="ARBA" id="ARBA00022452"/>
    </source>
</evidence>
<dbReference type="InterPro" id="IPR012910">
    <property type="entry name" value="Plug_dom"/>
</dbReference>
<dbReference type="Proteomes" id="UP000607559">
    <property type="component" value="Unassembled WGS sequence"/>
</dbReference>
<reference evidence="10" key="1">
    <citation type="journal article" date="2014" name="Int. J. Syst. Evol. Microbiol.">
        <title>Complete genome sequence of Corynebacterium casei LMG S-19264T (=DSM 44701T), isolated from a smear-ripened cheese.</title>
        <authorList>
            <consortium name="US DOE Joint Genome Institute (JGI-PGF)"/>
            <person name="Walter F."/>
            <person name="Albersmeier A."/>
            <person name="Kalinowski J."/>
            <person name="Ruckert C."/>
        </authorList>
    </citation>
    <scope>NUCLEOTIDE SEQUENCE</scope>
    <source>
        <strain evidence="10">CGMCC 1.15448</strain>
    </source>
</reference>
<name>A0A8J2XSX4_9BACT</name>
<feature type="signal peptide" evidence="8">
    <location>
        <begin position="1"/>
        <end position="24"/>
    </location>
</feature>
<evidence type="ECO:0000259" key="9">
    <source>
        <dbReference type="Pfam" id="PF07715"/>
    </source>
</evidence>
<evidence type="ECO:0000256" key="8">
    <source>
        <dbReference type="SAM" id="SignalP"/>
    </source>
</evidence>
<comment type="caution">
    <text evidence="10">The sequence shown here is derived from an EMBL/GenBank/DDBJ whole genome shotgun (WGS) entry which is preliminary data.</text>
</comment>
<evidence type="ECO:0000256" key="1">
    <source>
        <dbReference type="ARBA" id="ARBA00004571"/>
    </source>
</evidence>
<proteinExistence type="inferred from homology"/>
<keyword evidence="5 7" id="KW-0472">Membrane</keyword>
<evidence type="ECO:0000313" key="11">
    <source>
        <dbReference type="Proteomes" id="UP000607559"/>
    </source>
</evidence>
<dbReference type="Gene3D" id="2.170.130.10">
    <property type="entry name" value="TonB-dependent receptor, plug domain"/>
    <property type="match status" value="1"/>
</dbReference>
<dbReference type="PROSITE" id="PS52016">
    <property type="entry name" value="TONB_DEPENDENT_REC_3"/>
    <property type="match status" value="1"/>
</dbReference>
<protein>
    <submittedName>
        <fullName evidence="10">Collagen-binding protein</fullName>
    </submittedName>
</protein>
<dbReference type="InterPro" id="IPR037066">
    <property type="entry name" value="Plug_dom_sf"/>
</dbReference>
<evidence type="ECO:0000256" key="4">
    <source>
        <dbReference type="ARBA" id="ARBA00022692"/>
    </source>
</evidence>
<dbReference type="RefSeq" id="WP_188931704.1">
    <property type="nucleotide sequence ID" value="NZ_BMJC01000002.1"/>
</dbReference>
<keyword evidence="11" id="KW-1185">Reference proteome</keyword>
<sequence>MTNYLYKQSLFLLTLSLLVLTGTAQVHFTVDGTIRDKKTGEVLIGATVSLLEIPRSGIMSNAYGFYSISASPGHYTLLVSFSGYQPDTVIINLDKNLLLPIELTTASNQLAEIVVSAQKRNDNTISSPLMGVQKLTTTDIKNVPVLFGEKDVLKTIQLLPGIQFASDGNSGFYVRGGGADQNLILLDEATVYNPSHLLGFFSTFNSDAIKDITVYKGGMPAEYGGRLSSVIDIKMNDGNNKDYQFGGGIGLISTRLNAEGPIVKDRGSFTISGRRTYADLFLKLSSDSSVSNNSLYFYDLNIKANYRFDEKNRVYLSGYFGRDNLSFGNTFGIDYGNATGTARWNHVFNSRLFSNTSVIFSKYSYKIKINSDNNNIGLTSNIRDIDLKEDLQYYIDADNKINFGLGTIHHTIAPGILSASQSSSFNNLVLQNKYSLENALYISHEWSPADRLHFNYGLRVAEFIVLGPPDSIVTTYTNLEPRASLSLRVNQVSSVKLSYNRNTQVLHLLSNSTSANPTDLWIPSSNNVKPEIADQGSIGYYRNIRDNHYEFSIEAYYKAMQNQIDYKNGAQLIANENVESQLLFGKGRAYGLELFGKKKTGRLTGWVSYTLSRTELQIDGINQNKWYPNKQDRTHDISIVGIYQANRKWTLSATWVYYTGNAVTFPSGKYTVDGQTAFYYTERNGYRMPAYHRMDVAATLQGKKKKRYESSWTFSIYNLYGRENAYSIVFQTDPNDPTRTQALQYALFRFVPAVTYNFKF</sequence>
<keyword evidence="2 7" id="KW-0813">Transport</keyword>
<dbReference type="GO" id="GO:0009279">
    <property type="term" value="C:cell outer membrane"/>
    <property type="evidence" value="ECO:0007669"/>
    <property type="project" value="UniProtKB-SubCell"/>
</dbReference>
<dbReference type="Pfam" id="PF13715">
    <property type="entry name" value="CarbopepD_reg_2"/>
    <property type="match status" value="1"/>
</dbReference>
<evidence type="ECO:0000256" key="5">
    <source>
        <dbReference type="ARBA" id="ARBA00023136"/>
    </source>
</evidence>
<evidence type="ECO:0000256" key="7">
    <source>
        <dbReference type="PROSITE-ProRule" id="PRU01360"/>
    </source>
</evidence>
<evidence type="ECO:0000256" key="2">
    <source>
        <dbReference type="ARBA" id="ARBA00022448"/>
    </source>
</evidence>
<reference evidence="10" key="2">
    <citation type="submission" date="2020-09" db="EMBL/GenBank/DDBJ databases">
        <authorList>
            <person name="Sun Q."/>
            <person name="Zhou Y."/>
        </authorList>
    </citation>
    <scope>NUCLEOTIDE SEQUENCE</scope>
    <source>
        <strain evidence="10">CGMCC 1.15448</strain>
    </source>
</reference>
<evidence type="ECO:0000313" key="10">
    <source>
        <dbReference type="EMBL" id="GGA99447.1"/>
    </source>
</evidence>
<feature type="chain" id="PRO_5035202943" evidence="8">
    <location>
        <begin position="25"/>
        <end position="760"/>
    </location>
</feature>
<gene>
    <name evidence="10" type="ORF">GCM10011511_23450</name>
</gene>
<dbReference type="AlphaFoldDB" id="A0A8J2XSX4"/>
<dbReference type="InterPro" id="IPR008969">
    <property type="entry name" value="CarboxyPept-like_regulatory"/>
</dbReference>
<dbReference type="Gene3D" id="2.60.40.1120">
    <property type="entry name" value="Carboxypeptidase-like, regulatory domain"/>
    <property type="match status" value="1"/>
</dbReference>
<keyword evidence="6 7" id="KW-0998">Cell outer membrane</keyword>
<keyword evidence="10" id="KW-0176">Collagen</keyword>
<dbReference type="Gene3D" id="2.40.170.20">
    <property type="entry name" value="TonB-dependent receptor, beta-barrel domain"/>
    <property type="match status" value="1"/>
</dbReference>
<keyword evidence="8" id="KW-0732">Signal</keyword>
<dbReference type="SUPFAM" id="SSF49464">
    <property type="entry name" value="Carboxypeptidase regulatory domain-like"/>
    <property type="match status" value="1"/>
</dbReference>
<dbReference type="EMBL" id="BMJC01000002">
    <property type="protein sequence ID" value="GGA99447.1"/>
    <property type="molecule type" value="Genomic_DNA"/>
</dbReference>
<comment type="subcellular location">
    <subcellularLocation>
        <location evidence="1 7">Cell outer membrane</location>
        <topology evidence="1 7">Multi-pass membrane protein</topology>
    </subcellularLocation>
</comment>